<proteinExistence type="predicted"/>
<comment type="caution">
    <text evidence="1">The sequence shown here is derived from an EMBL/GenBank/DDBJ whole genome shotgun (WGS) entry which is preliminary data.</text>
</comment>
<reference evidence="1 2" key="1">
    <citation type="submission" date="2024-02" db="EMBL/GenBank/DDBJ databases">
        <title>A novel Wenzhouxiangellaceae bacterium, isolated from coastal sediments.</title>
        <authorList>
            <person name="Du Z.-J."/>
            <person name="Ye Y.-Q."/>
            <person name="Zhang X.-Y."/>
        </authorList>
    </citation>
    <scope>NUCLEOTIDE SEQUENCE [LARGE SCALE GENOMIC DNA]</scope>
    <source>
        <strain evidence="1 2">CH-27</strain>
    </source>
</reference>
<keyword evidence="2" id="KW-1185">Reference proteome</keyword>
<name>A0AAW9RAH1_9GAMM</name>
<dbReference type="Gene3D" id="2.60.120.620">
    <property type="entry name" value="q2cbj1_9rhob like domain"/>
    <property type="match status" value="1"/>
</dbReference>
<accession>A0AAW9RAH1</accession>
<dbReference type="PANTHER" id="PTHR37563:SF2">
    <property type="entry name" value="PHYTANOYL-COA DIOXYGENASE FAMILY PROTEIN (AFU_ORTHOLOGUE AFUA_2G03330)"/>
    <property type="match status" value="1"/>
</dbReference>
<keyword evidence="1" id="KW-0560">Oxidoreductase</keyword>
<organism evidence="1 2">
    <name type="scientific">Elongatibacter sediminis</name>
    <dbReference type="NCBI Taxonomy" id="3119006"/>
    <lineage>
        <taxon>Bacteria</taxon>
        <taxon>Pseudomonadati</taxon>
        <taxon>Pseudomonadota</taxon>
        <taxon>Gammaproteobacteria</taxon>
        <taxon>Chromatiales</taxon>
        <taxon>Wenzhouxiangellaceae</taxon>
        <taxon>Elongatibacter</taxon>
    </lineage>
</organism>
<dbReference type="InterPro" id="IPR008775">
    <property type="entry name" value="Phytyl_CoA_dOase-like"/>
</dbReference>
<sequence length="278" mass="31931">MTLQARIRYGASADSDPTELEPLFDRAAHGFRVHGALQLDGCFDPARVAALREAFLHDYASRDRAEIEQSCLKVGHERFMFSLRLEPPFMDPELYANPRLLPVLHRLLGDDCVIQSFGAVCAYPGAPAQHVHRDHPPLFAEAGGLNAFFPPYALHVVVPLVDLTESTGTTALWEGSHRIRSSREENRYSRRQLDAFEGAVMPWPKVGDCYLMDFRLRHAGTANSSTIPRPILYLVYSRRWFQDRKNYELQEPLMIERDEYERIPEPYRHLFENARPSH</sequence>
<dbReference type="Proteomes" id="UP001359886">
    <property type="component" value="Unassembled WGS sequence"/>
</dbReference>
<dbReference type="RefSeq" id="WP_354694175.1">
    <property type="nucleotide sequence ID" value="NZ_JAZHOG010000002.1"/>
</dbReference>
<evidence type="ECO:0000313" key="2">
    <source>
        <dbReference type="Proteomes" id="UP001359886"/>
    </source>
</evidence>
<gene>
    <name evidence="1" type="ORF">V3330_04415</name>
</gene>
<dbReference type="Pfam" id="PF05721">
    <property type="entry name" value="PhyH"/>
    <property type="match status" value="1"/>
</dbReference>
<keyword evidence="1" id="KW-0223">Dioxygenase</keyword>
<dbReference type="PANTHER" id="PTHR37563">
    <property type="entry name" value="PHYTANOYL-COA DIOXYGENASE FAMILY PROTEIN (AFU_ORTHOLOGUE AFUA_2G03330)"/>
    <property type="match status" value="1"/>
</dbReference>
<protein>
    <submittedName>
        <fullName evidence="1">Phytanoyl-CoA dioxygenase family protein</fullName>
    </submittedName>
</protein>
<evidence type="ECO:0000313" key="1">
    <source>
        <dbReference type="EMBL" id="MEJ8566857.1"/>
    </source>
</evidence>
<dbReference type="SUPFAM" id="SSF51197">
    <property type="entry name" value="Clavaminate synthase-like"/>
    <property type="match status" value="1"/>
</dbReference>
<dbReference type="EMBL" id="JAZHOG010000002">
    <property type="protein sequence ID" value="MEJ8566857.1"/>
    <property type="molecule type" value="Genomic_DNA"/>
</dbReference>
<dbReference type="InterPro" id="IPR051961">
    <property type="entry name" value="Fungal_Metabolite_Diox"/>
</dbReference>
<dbReference type="AlphaFoldDB" id="A0AAW9RAH1"/>
<dbReference type="GO" id="GO:0016706">
    <property type="term" value="F:2-oxoglutarate-dependent dioxygenase activity"/>
    <property type="evidence" value="ECO:0007669"/>
    <property type="project" value="UniProtKB-ARBA"/>
</dbReference>